<gene>
    <name evidence="1" type="ORF">JEU22_01525</name>
</gene>
<reference evidence="1" key="1">
    <citation type="submission" date="2020-12" db="EMBL/GenBank/DDBJ databases">
        <title>Enhanced detection system for hospital associated transmission using whole genome sequencing surveillance.</title>
        <authorList>
            <person name="Harrison L.H."/>
            <person name="Van Tyne D."/>
            <person name="Marsh J.W."/>
            <person name="Griffith M.P."/>
            <person name="Snyder D.J."/>
            <person name="Cooper V.S."/>
            <person name="Mustapha M."/>
        </authorList>
    </citation>
    <scope>NUCLEOTIDE SEQUENCE</scope>
    <source>
        <strain evidence="1">PSB00042</strain>
    </source>
</reference>
<dbReference type="RefSeq" id="WP_198746192.1">
    <property type="nucleotide sequence ID" value="NZ_JAEHTE010000001.1"/>
</dbReference>
<evidence type="ECO:0000313" key="1">
    <source>
        <dbReference type="EMBL" id="MBI6882579.1"/>
    </source>
</evidence>
<comment type="caution">
    <text evidence="1">The sequence shown here is derived from an EMBL/GenBank/DDBJ whole genome shotgun (WGS) entry which is preliminary data.</text>
</comment>
<dbReference type="EMBL" id="JAEHTE010000001">
    <property type="protein sequence ID" value="MBI6882579.1"/>
    <property type="molecule type" value="Genomic_DNA"/>
</dbReference>
<accession>A0A8I1JIJ2</accession>
<dbReference type="AlphaFoldDB" id="A0A8I1JIJ2"/>
<dbReference type="Proteomes" id="UP000637061">
    <property type="component" value="Unassembled WGS sequence"/>
</dbReference>
<name>A0A8I1JIJ2_PSEPU</name>
<evidence type="ECO:0000313" key="2">
    <source>
        <dbReference type="Proteomes" id="UP000637061"/>
    </source>
</evidence>
<protein>
    <submittedName>
        <fullName evidence="1">Uncharacterized protein</fullName>
    </submittedName>
</protein>
<sequence>MASKRDFKRLRELLDNPESKIHFFISGDVDDLDEASIENSEFLDDFLRNKPATDEEGAVRIRNAVEDKLFGSQKFSMMADYPIIARVCKMLGDKYPITCLMMLTYGHTGPFSHTAVSQSIYQLYDQLLARVEKTPEVIRAAFKYADIEYDLHEWKGMGDGSSLVRIVKSYEMINSKNNSYGDDFSDIKSELNDLIERYWKKHGSPLKILSEVIKVADKRVSETSNEFLVAKRLDDVATVAAFVFEYTSGNKWPFVSKDSIADVFSEIDEFLSIIENLSSDKLKSIISGRYVYELAVKSMSNDESRLWVGQKTTNHRDYDLPDALCRFISESEAESIDKRERRRSIINLIITLSDFIGRLHEKESNPIEYSEHRDILGSLFGPGLFDDVSSRLSKEGKIAFTKFIMNEHPGLSSKLPRGNRGRFLEDELGM</sequence>
<proteinExistence type="predicted"/>
<organism evidence="1 2">
    <name type="scientific">Pseudomonas putida</name>
    <name type="common">Arthrobacter siderocapsulatus</name>
    <dbReference type="NCBI Taxonomy" id="303"/>
    <lineage>
        <taxon>Bacteria</taxon>
        <taxon>Pseudomonadati</taxon>
        <taxon>Pseudomonadota</taxon>
        <taxon>Gammaproteobacteria</taxon>
        <taxon>Pseudomonadales</taxon>
        <taxon>Pseudomonadaceae</taxon>
        <taxon>Pseudomonas</taxon>
    </lineage>
</organism>